<dbReference type="EMBL" id="BLVP01000010">
    <property type="protein sequence ID" value="GFM37753.1"/>
    <property type="molecule type" value="Genomic_DNA"/>
</dbReference>
<name>A0A7J0BVQ4_9BACT</name>
<dbReference type="SUPFAM" id="SSF103190">
    <property type="entry name" value="Sensory domain-like"/>
    <property type="match status" value="1"/>
</dbReference>
<dbReference type="AlphaFoldDB" id="A0A7J0BVQ4"/>
<dbReference type="Gene3D" id="3.20.20.450">
    <property type="entry name" value="EAL domain"/>
    <property type="match status" value="1"/>
</dbReference>
<dbReference type="Gene3D" id="3.30.450.20">
    <property type="entry name" value="PAS domain"/>
    <property type="match status" value="1"/>
</dbReference>
<dbReference type="CDD" id="cd18773">
    <property type="entry name" value="PDC1_HK_sensor"/>
    <property type="match status" value="1"/>
</dbReference>
<protein>
    <submittedName>
        <fullName evidence="2">Diguanylate phosphodiesterase</fullName>
    </submittedName>
</protein>
<dbReference type="PANTHER" id="PTHR33121">
    <property type="entry name" value="CYCLIC DI-GMP PHOSPHODIESTERASE PDEF"/>
    <property type="match status" value="1"/>
</dbReference>
<sequence>MSHSLDIEAIIAHRRLVAHFQPLVSARRGMVIGFEALSRGLSDTDNATITPDTLFALASRQGMSLQLDRACRETAFAAFAAMHAAHPEALLFLNVDASVLTEAVVGSGHIESLAQRHGVPAANVVLEIIESQVQDTAALMRFIRRYRERGFLIALDDVGAGHSNLERIASIKPEVIKIDRYLISNIHNEFHKQEVVKALSALARRIGAMTVAEGVECREEALCLMDAGADVLQGFHFARPALPHRIQDVTEPLRSIIAAYKEHSLERYEHMKRSNEEFQELVGRTREHLRGYPMADFTHALLEHLLAFPQLECAYVLSEEGTQITDTVCNPFSIQENKRFIYQPARRGTDHSLKEYFLPIQSGVDTCMTQPYISQASGNRCITLAARCISADGVACVLCLDVMQEEHALPLFIREELANACC</sequence>
<dbReference type="InterPro" id="IPR001633">
    <property type="entry name" value="EAL_dom"/>
</dbReference>
<organism evidence="2 3">
    <name type="scientific">Desulfovibrio psychrotolerans</name>
    <dbReference type="NCBI Taxonomy" id="415242"/>
    <lineage>
        <taxon>Bacteria</taxon>
        <taxon>Pseudomonadati</taxon>
        <taxon>Thermodesulfobacteriota</taxon>
        <taxon>Desulfovibrionia</taxon>
        <taxon>Desulfovibrionales</taxon>
        <taxon>Desulfovibrionaceae</taxon>
        <taxon>Desulfovibrio</taxon>
    </lineage>
</organism>
<proteinExistence type="predicted"/>
<evidence type="ECO:0000313" key="2">
    <source>
        <dbReference type="EMBL" id="GFM37753.1"/>
    </source>
</evidence>
<reference evidence="2 3" key="1">
    <citation type="submission" date="2020-05" db="EMBL/GenBank/DDBJ databases">
        <title>Draft genome sequence of Desulfovibrio psychrotolerans JS1T.</title>
        <authorList>
            <person name="Ueno A."/>
            <person name="Tamazawa S."/>
            <person name="Tamamura S."/>
            <person name="Murakami T."/>
            <person name="Kiyama T."/>
            <person name="Inomata H."/>
            <person name="Amano Y."/>
            <person name="Miyakawa K."/>
            <person name="Tamaki H."/>
            <person name="Naganuma T."/>
            <person name="Kaneko K."/>
        </authorList>
    </citation>
    <scope>NUCLEOTIDE SEQUENCE [LARGE SCALE GENOMIC DNA]</scope>
    <source>
        <strain evidence="2 3">JS1</strain>
    </source>
</reference>
<evidence type="ECO:0000259" key="1">
    <source>
        <dbReference type="PROSITE" id="PS50883"/>
    </source>
</evidence>
<dbReference type="RefSeq" id="WP_174410393.1">
    <property type="nucleotide sequence ID" value="NZ_BLVP01000010.1"/>
</dbReference>
<dbReference type="CDD" id="cd01948">
    <property type="entry name" value="EAL"/>
    <property type="match status" value="1"/>
</dbReference>
<dbReference type="InterPro" id="IPR050706">
    <property type="entry name" value="Cyclic-di-GMP_PDE-like"/>
</dbReference>
<dbReference type="InterPro" id="IPR029151">
    <property type="entry name" value="Sensor-like_sf"/>
</dbReference>
<keyword evidence="3" id="KW-1185">Reference proteome</keyword>
<comment type="caution">
    <text evidence="2">The sequence shown here is derived from an EMBL/GenBank/DDBJ whole genome shotgun (WGS) entry which is preliminary data.</text>
</comment>
<gene>
    <name evidence="2" type="ORF">DSM19430T_24370</name>
</gene>
<dbReference type="Proteomes" id="UP000503820">
    <property type="component" value="Unassembled WGS sequence"/>
</dbReference>
<dbReference type="Pfam" id="PF00563">
    <property type="entry name" value="EAL"/>
    <property type="match status" value="1"/>
</dbReference>
<dbReference type="SMART" id="SM00052">
    <property type="entry name" value="EAL"/>
    <property type="match status" value="1"/>
</dbReference>
<dbReference type="SUPFAM" id="SSF141868">
    <property type="entry name" value="EAL domain-like"/>
    <property type="match status" value="1"/>
</dbReference>
<evidence type="ECO:0000313" key="3">
    <source>
        <dbReference type="Proteomes" id="UP000503820"/>
    </source>
</evidence>
<dbReference type="InterPro" id="IPR035919">
    <property type="entry name" value="EAL_sf"/>
</dbReference>
<feature type="domain" description="EAL" evidence="1">
    <location>
        <begin position="1"/>
        <end position="254"/>
    </location>
</feature>
<dbReference type="GO" id="GO:0071111">
    <property type="term" value="F:cyclic-guanylate-specific phosphodiesterase activity"/>
    <property type="evidence" value="ECO:0007669"/>
    <property type="project" value="InterPro"/>
</dbReference>
<dbReference type="PANTHER" id="PTHR33121:SF76">
    <property type="entry name" value="SIGNALING PROTEIN"/>
    <property type="match status" value="1"/>
</dbReference>
<accession>A0A7J0BVQ4</accession>
<dbReference type="PROSITE" id="PS50883">
    <property type="entry name" value="EAL"/>
    <property type="match status" value="1"/>
</dbReference>